<gene>
    <name evidence="3" type="ORF">O1R50_18870</name>
</gene>
<evidence type="ECO:0000256" key="1">
    <source>
        <dbReference type="SAM" id="MobiDB-lite"/>
    </source>
</evidence>
<feature type="region of interest" description="Disordered" evidence="1">
    <location>
        <begin position="36"/>
        <end position="64"/>
    </location>
</feature>
<dbReference type="Proteomes" id="UP001146067">
    <property type="component" value="Unassembled WGS sequence"/>
</dbReference>
<keyword evidence="2" id="KW-0812">Transmembrane</keyword>
<evidence type="ECO:0000313" key="4">
    <source>
        <dbReference type="Proteomes" id="UP001146067"/>
    </source>
</evidence>
<feature type="compositionally biased region" description="Low complexity" evidence="1">
    <location>
        <begin position="39"/>
        <end position="53"/>
    </location>
</feature>
<name>A0A9X3PAA0_9ACTN</name>
<dbReference type="RefSeq" id="WP_270111724.1">
    <property type="nucleotide sequence ID" value="NZ_JAPZVP010000016.1"/>
</dbReference>
<evidence type="ECO:0000256" key="2">
    <source>
        <dbReference type="SAM" id="Phobius"/>
    </source>
</evidence>
<keyword evidence="4" id="KW-1185">Reference proteome</keyword>
<protein>
    <submittedName>
        <fullName evidence="3">Uncharacterized protein</fullName>
    </submittedName>
</protein>
<keyword evidence="2" id="KW-0472">Membrane</keyword>
<accession>A0A9X3PAA0</accession>
<organism evidence="3 4">
    <name type="scientific">Glycomyces luteolus</name>
    <dbReference type="NCBI Taxonomy" id="2670330"/>
    <lineage>
        <taxon>Bacteria</taxon>
        <taxon>Bacillati</taxon>
        <taxon>Actinomycetota</taxon>
        <taxon>Actinomycetes</taxon>
        <taxon>Glycomycetales</taxon>
        <taxon>Glycomycetaceae</taxon>
        <taxon>Glycomyces</taxon>
    </lineage>
</organism>
<evidence type="ECO:0000313" key="3">
    <source>
        <dbReference type="EMBL" id="MDA1361698.1"/>
    </source>
</evidence>
<feature type="transmembrane region" description="Helical" evidence="2">
    <location>
        <begin position="12"/>
        <end position="29"/>
    </location>
</feature>
<dbReference type="AlphaFoldDB" id="A0A9X3PAA0"/>
<sequence length="179" mass="19074">MNRALRIIFSRYGIVVIILVLVLGVIALATERQQTPLDGGVSNSGSSTSEASSEAFTEDDGLATENCEGDDCYPDVELPQEAVDRSVEFAEVWLNPNGHNADSWYDSLLPFITDEQAELLQGVDPISVPATAITGDPVPEGAKVGIPMDTGTLTLTMTEGSNNLTGTGWLVSAIDWEQS</sequence>
<keyword evidence="2" id="KW-1133">Transmembrane helix</keyword>
<proteinExistence type="predicted"/>
<dbReference type="EMBL" id="JAPZVP010000016">
    <property type="protein sequence ID" value="MDA1361698.1"/>
    <property type="molecule type" value="Genomic_DNA"/>
</dbReference>
<comment type="caution">
    <text evidence="3">The sequence shown here is derived from an EMBL/GenBank/DDBJ whole genome shotgun (WGS) entry which is preliminary data.</text>
</comment>
<reference evidence="3" key="1">
    <citation type="submission" date="2022-12" db="EMBL/GenBank/DDBJ databases">
        <title>Gycomyces niveus sp.nov.,a novel actinomycete isolated from soil in Shouguan.</title>
        <authorList>
            <person name="Yang X."/>
        </authorList>
    </citation>
    <scope>NUCLEOTIDE SEQUENCE</scope>
    <source>
        <strain evidence="3">NEAU-A15</strain>
    </source>
</reference>